<dbReference type="PATRIC" id="fig|1279460.3.peg.3653"/>
<accession>A0A0M4NBE8</accession>
<proteinExistence type="predicted"/>
<protein>
    <submittedName>
        <fullName evidence="1">Uncharacterized protein</fullName>
    </submittedName>
</protein>
<dbReference type="AlphaFoldDB" id="A0A0M4NBE8"/>
<evidence type="ECO:0000313" key="2">
    <source>
        <dbReference type="Proteomes" id="UP000056502"/>
    </source>
</evidence>
<name>A0A0M4NBE8_LEPIR</name>
<dbReference type="Proteomes" id="UP000056502">
    <property type="component" value="Chromosome I"/>
</dbReference>
<organism evidence="1">
    <name type="scientific">Leptospira interrogans serovar Hardjo str. Norma</name>
    <dbReference type="NCBI Taxonomy" id="1279460"/>
    <lineage>
        <taxon>Bacteria</taxon>
        <taxon>Pseudomonadati</taxon>
        <taxon>Spirochaetota</taxon>
        <taxon>Spirochaetia</taxon>
        <taxon>Leptospirales</taxon>
        <taxon>Leptospiraceae</taxon>
        <taxon>Leptospira</taxon>
    </lineage>
</organism>
<gene>
    <name evidence="1" type="ORF">G436_3590</name>
</gene>
<dbReference type="EMBL" id="CP012603">
    <property type="protein sequence ID" value="ALE40739.1"/>
    <property type="molecule type" value="Genomic_DNA"/>
</dbReference>
<evidence type="ECO:0000313" key="1">
    <source>
        <dbReference type="EMBL" id="ALE40739.1"/>
    </source>
</evidence>
<reference evidence="1 2" key="1">
    <citation type="journal article" date="2015" name="Genome Announc.">
        <title>Whole-Genome Sequence of Leptospira interrogans Serovar Hardjo Subtype Hardjoprajitno Strain Norma, Isolated from Cattle in a Leptospirosis Outbreak in Brazil.</title>
        <authorList>
            <person name="Cosate M.R."/>
            <person name="Soares S.C."/>
            <person name="Mendes T.A."/>
            <person name="Raittz R.T."/>
            <person name="Moreira E.C."/>
            <person name="Leite R."/>
            <person name="Fernandes G.R."/>
            <person name="Haddad J.P."/>
            <person name="Ortega J.M."/>
        </authorList>
    </citation>
    <scope>NUCLEOTIDE SEQUENCE [LARGE SCALE GENOMIC DNA]</scope>
    <source>
        <strain evidence="1 2">Norma</strain>
    </source>
</reference>
<sequence>MNFEFNNNHKTTILCKNLILKSPFWILRLTIILKRNRNYSQLT</sequence>